<evidence type="ECO:0000313" key="1">
    <source>
        <dbReference type="EMBL" id="KAH7945140.1"/>
    </source>
</evidence>
<keyword evidence="2" id="KW-1185">Reference proteome</keyword>
<evidence type="ECO:0000313" key="2">
    <source>
        <dbReference type="Proteomes" id="UP000821865"/>
    </source>
</evidence>
<reference evidence="1" key="1">
    <citation type="submission" date="2020-05" db="EMBL/GenBank/DDBJ databases">
        <title>Large-scale comparative analyses of tick genomes elucidate their genetic diversity and vector capacities.</title>
        <authorList>
            <person name="Jia N."/>
            <person name="Wang J."/>
            <person name="Shi W."/>
            <person name="Du L."/>
            <person name="Sun Y."/>
            <person name="Zhan W."/>
            <person name="Jiang J."/>
            <person name="Wang Q."/>
            <person name="Zhang B."/>
            <person name="Ji P."/>
            <person name="Sakyi L.B."/>
            <person name="Cui X."/>
            <person name="Yuan T."/>
            <person name="Jiang B."/>
            <person name="Yang W."/>
            <person name="Lam T.T.-Y."/>
            <person name="Chang Q."/>
            <person name="Ding S."/>
            <person name="Wang X."/>
            <person name="Zhu J."/>
            <person name="Ruan X."/>
            <person name="Zhao L."/>
            <person name="Wei J."/>
            <person name="Que T."/>
            <person name="Du C."/>
            <person name="Cheng J."/>
            <person name="Dai P."/>
            <person name="Han X."/>
            <person name="Huang E."/>
            <person name="Gao Y."/>
            <person name="Liu J."/>
            <person name="Shao H."/>
            <person name="Ye R."/>
            <person name="Li L."/>
            <person name="Wei W."/>
            <person name="Wang X."/>
            <person name="Wang C."/>
            <person name="Yang T."/>
            <person name="Huo Q."/>
            <person name="Li W."/>
            <person name="Guo W."/>
            <person name="Chen H."/>
            <person name="Zhou L."/>
            <person name="Ni X."/>
            <person name="Tian J."/>
            <person name="Zhou Y."/>
            <person name="Sheng Y."/>
            <person name="Liu T."/>
            <person name="Pan Y."/>
            <person name="Xia L."/>
            <person name="Li J."/>
            <person name="Zhao F."/>
            <person name="Cao W."/>
        </authorList>
    </citation>
    <scope>NUCLEOTIDE SEQUENCE</scope>
    <source>
        <strain evidence="1">Dsil-2018</strain>
    </source>
</reference>
<comment type="caution">
    <text evidence="1">The sequence shown here is derived from an EMBL/GenBank/DDBJ whole genome shotgun (WGS) entry which is preliminary data.</text>
</comment>
<sequence length="323" mass="35822">MGRLKAQRSARRTQSTKIINEVTTLLESGCNDHTAFTKVIDKLVASRDELQKINAELEDVIPVEDLEREYESAAHYDDQTLETLTRLRVRLEDLSVGSTVLTPPSTTLNAPPTPTTAASQSLGPPKLREQSYRLVDEQTVPHGCGEKDICLVIGSDELWTILSGDIIRSTKVQGLVAVKTTLGWTLQGPTMKTSFINGTSEVMTCVLRVQAGEAKGSDQCTLESFWSLDAMGIAPKEATHGHADTLSVFQRKLVNIGKRYQVAVTCKEPDIELLQDNYSVALNVYEIWLSASLSPKDCLRDTTRRFVSTLFPAMLKLYFTKNR</sequence>
<proteinExistence type="predicted"/>
<dbReference type="Proteomes" id="UP000821865">
    <property type="component" value="Chromosome 6"/>
</dbReference>
<dbReference type="EMBL" id="CM023475">
    <property type="protein sequence ID" value="KAH7945140.1"/>
    <property type="molecule type" value="Genomic_DNA"/>
</dbReference>
<accession>A0ACB8CJR7</accession>
<protein>
    <submittedName>
        <fullName evidence="1">Uncharacterized protein</fullName>
    </submittedName>
</protein>
<organism evidence="1 2">
    <name type="scientific">Dermacentor silvarum</name>
    <name type="common">Tick</name>
    <dbReference type="NCBI Taxonomy" id="543639"/>
    <lineage>
        <taxon>Eukaryota</taxon>
        <taxon>Metazoa</taxon>
        <taxon>Ecdysozoa</taxon>
        <taxon>Arthropoda</taxon>
        <taxon>Chelicerata</taxon>
        <taxon>Arachnida</taxon>
        <taxon>Acari</taxon>
        <taxon>Parasitiformes</taxon>
        <taxon>Ixodida</taxon>
        <taxon>Ixodoidea</taxon>
        <taxon>Ixodidae</taxon>
        <taxon>Rhipicephalinae</taxon>
        <taxon>Dermacentor</taxon>
    </lineage>
</organism>
<name>A0ACB8CJR7_DERSI</name>
<gene>
    <name evidence="1" type="ORF">HPB49_007148</name>
</gene>